<feature type="signal peptide" evidence="1">
    <location>
        <begin position="1"/>
        <end position="19"/>
    </location>
</feature>
<dbReference type="STRING" id="1548547.BA177_05270"/>
<accession>A0A193LDW1</accession>
<evidence type="ECO:0000256" key="1">
    <source>
        <dbReference type="SAM" id="SignalP"/>
    </source>
</evidence>
<organism evidence="2 3">
    <name type="scientific">Woeseia oceani</name>
    <dbReference type="NCBI Taxonomy" id="1548547"/>
    <lineage>
        <taxon>Bacteria</taxon>
        <taxon>Pseudomonadati</taxon>
        <taxon>Pseudomonadota</taxon>
        <taxon>Gammaproteobacteria</taxon>
        <taxon>Woeseiales</taxon>
        <taxon>Woeseiaceae</taxon>
        <taxon>Woeseia</taxon>
    </lineage>
</organism>
<sequence>MKRLLYMTLVCLLTTAALADDCRLQGGWKSDAARTLSGIDSTKMTDASALNAISHGLFGHMTHEWTCTGFREWFDTQNESITVAYEILSDSDSATTLKVLTEPEYVLSLAWEGECYKLPVAGHDFYEYFCPVD</sequence>
<dbReference type="EMBL" id="CP016268">
    <property type="protein sequence ID" value="ANO50697.1"/>
    <property type="molecule type" value="Genomic_DNA"/>
</dbReference>
<evidence type="ECO:0000313" key="3">
    <source>
        <dbReference type="Proteomes" id="UP000092695"/>
    </source>
</evidence>
<gene>
    <name evidence="2" type="ORF">BA177_05270</name>
</gene>
<protein>
    <submittedName>
        <fullName evidence="2">Uncharacterized protein</fullName>
    </submittedName>
</protein>
<name>A0A193LDW1_9GAMM</name>
<dbReference type="KEGG" id="woc:BA177_05270"/>
<dbReference type="Proteomes" id="UP000092695">
    <property type="component" value="Chromosome"/>
</dbReference>
<dbReference type="RefSeq" id="WP_068613804.1">
    <property type="nucleotide sequence ID" value="NZ_CP016268.1"/>
</dbReference>
<keyword evidence="3" id="KW-1185">Reference proteome</keyword>
<reference evidence="2 3" key="1">
    <citation type="submission" date="2016-06" db="EMBL/GenBank/DDBJ databases">
        <title>Complete genome sequence of a deep-branching marine Gamma Proteobacterium Woeseia oceani type strain XK5.</title>
        <authorList>
            <person name="Mu D."/>
            <person name="Du Z."/>
        </authorList>
    </citation>
    <scope>NUCLEOTIDE SEQUENCE [LARGE SCALE GENOMIC DNA]</scope>
    <source>
        <strain evidence="2 3">XK5</strain>
    </source>
</reference>
<proteinExistence type="predicted"/>
<dbReference type="AlphaFoldDB" id="A0A193LDW1"/>
<keyword evidence="1" id="KW-0732">Signal</keyword>
<feature type="chain" id="PRO_5008260105" evidence="1">
    <location>
        <begin position="20"/>
        <end position="133"/>
    </location>
</feature>
<evidence type="ECO:0000313" key="2">
    <source>
        <dbReference type="EMBL" id="ANO50697.1"/>
    </source>
</evidence>